<accession>A0A1E5V6W7</accession>
<evidence type="ECO:0000313" key="9">
    <source>
        <dbReference type="Proteomes" id="UP000095767"/>
    </source>
</evidence>
<proteinExistence type="predicted"/>
<keyword evidence="5" id="KW-0539">Nucleus</keyword>
<dbReference type="STRING" id="888268.A0A1E5V6W7"/>
<feature type="non-terminal residue" evidence="8">
    <location>
        <position position="1"/>
    </location>
</feature>
<dbReference type="InterPro" id="IPR001739">
    <property type="entry name" value="Methyl_CpG_DNA-bd"/>
</dbReference>
<keyword evidence="3" id="KW-0238">DNA-binding</keyword>
<dbReference type="AlphaFoldDB" id="A0A1E5V6W7"/>
<sequence length="391" mass="43036">ADGKYEPAGEGLPDGWLKECRPRKNRYGSRIKGDMFYIDPINGYEFCSLKDAHRYLESGDISQCVTVPIKRKIEDLYTAGDQSDHTGKPSDHTQLDTAVESNQYDIPRGTSTLRNVQREAVRVEASESNSIRPGSIEHAPGEAESVTRTGANVEQKPKEKKHKTKHVKGIATPLRSSPRLAALKLSQEANNNAPRDEPISTDSDITSQSEPKQVQKPRRKINSSALPEKKDGTPTASSSEKFEDKCPSVPNQVQGAPVPYSSGGTGFQNEPAEEPVLQQQVGQGETSDNMPGSALSSLFRHVWSDPCLVFAFRTLMGDIPVLNDTLAYRSSAYDGNKNYFLPPQNMNKGAAPNWSSSDYDGNRNHTQVDHVGLSMPRPSDKFYGSGWFPPQ</sequence>
<evidence type="ECO:0000256" key="6">
    <source>
        <dbReference type="SAM" id="MobiDB-lite"/>
    </source>
</evidence>
<evidence type="ECO:0000313" key="8">
    <source>
        <dbReference type="EMBL" id="OEL20797.1"/>
    </source>
</evidence>
<feature type="domain" description="MBD" evidence="7">
    <location>
        <begin position="2"/>
        <end position="76"/>
    </location>
</feature>
<dbReference type="GO" id="GO:0003677">
    <property type="term" value="F:DNA binding"/>
    <property type="evidence" value="ECO:0007669"/>
    <property type="project" value="UniProtKB-KW"/>
</dbReference>
<name>A0A1E5V6W7_9POAL</name>
<dbReference type="PROSITE" id="PS50982">
    <property type="entry name" value="MBD"/>
    <property type="match status" value="1"/>
</dbReference>
<evidence type="ECO:0000256" key="1">
    <source>
        <dbReference type="ARBA" id="ARBA00004123"/>
    </source>
</evidence>
<comment type="subcellular location">
    <subcellularLocation>
        <location evidence="1">Nucleus</location>
    </subcellularLocation>
</comment>
<evidence type="ECO:0000259" key="7">
    <source>
        <dbReference type="PROSITE" id="PS50982"/>
    </source>
</evidence>
<dbReference type="PANTHER" id="PTHR34067">
    <property type="entry name" value="OS04G0193200 PROTEIN"/>
    <property type="match status" value="1"/>
</dbReference>
<dbReference type="Pfam" id="PF01429">
    <property type="entry name" value="MBD"/>
    <property type="match status" value="1"/>
</dbReference>
<feature type="region of interest" description="Disordered" evidence="6">
    <location>
        <begin position="122"/>
        <end position="270"/>
    </location>
</feature>
<reference evidence="8 9" key="1">
    <citation type="submission" date="2016-09" db="EMBL/GenBank/DDBJ databases">
        <title>The draft genome of Dichanthelium oligosanthes: A C3 panicoid grass species.</title>
        <authorList>
            <person name="Studer A.J."/>
            <person name="Schnable J.C."/>
            <person name="Brutnell T.P."/>
        </authorList>
    </citation>
    <scope>NUCLEOTIDE SEQUENCE [LARGE SCALE GENOMIC DNA]</scope>
    <source>
        <strain evidence="9">cv. Kellogg 1175</strain>
        <tissue evidence="8">Leaf</tissue>
    </source>
</reference>
<dbReference type="EMBL" id="LWDX02049686">
    <property type="protein sequence ID" value="OEL20797.1"/>
    <property type="molecule type" value="Genomic_DNA"/>
</dbReference>
<evidence type="ECO:0000256" key="3">
    <source>
        <dbReference type="ARBA" id="ARBA00023125"/>
    </source>
</evidence>
<dbReference type="SUPFAM" id="SSF54171">
    <property type="entry name" value="DNA-binding domain"/>
    <property type="match status" value="1"/>
</dbReference>
<dbReference type="OrthoDB" id="10072024at2759"/>
<dbReference type="Gene3D" id="3.30.890.10">
    <property type="entry name" value="Methyl-cpg-binding Protein 2, Chain A"/>
    <property type="match status" value="1"/>
</dbReference>
<gene>
    <name evidence="8" type="ORF">BAE44_0018179</name>
</gene>
<dbReference type="PANTHER" id="PTHR34067:SF20">
    <property type="entry name" value="OS08G0206700 PROTEIN"/>
    <property type="match status" value="1"/>
</dbReference>
<evidence type="ECO:0000256" key="5">
    <source>
        <dbReference type="ARBA" id="ARBA00023242"/>
    </source>
</evidence>
<evidence type="ECO:0000256" key="2">
    <source>
        <dbReference type="ARBA" id="ARBA00023015"/>
    </source>
</evidence>
<comment type="caution">
    <text evidence="8">The sequence shown here is derived from an EMBL/GenBank/DDBJ whole genome shotgun (WGS) entry which is preliminary data.</text>
</comment>
<dbReference type="InterPro" id="IPR016177">
    <property type="entry name" value="DNA-bd_dom_sf"/>
</dbReference>
<feature type="compositionally biased region" description="Polar residues" evidence="6">
    <location>
        <begin position="200"/>
        <end position="212"/>
    </location>
</feature>
<dbReference type="InterPro" id="IPR038945">
    <property type="entry name" value="MBD13-like"/>
</dbReference>
<evidence type="ECO:0000256" key="4">
    <source>
        <dbReference type="ARBA" id="ARBA00023163"/>
    </source>
</evidence>
<protein>
    <recommendedName>
        <fullName evidence="7">MBD domain-containing protein</fullName>
    </recommendedName>
</protein>
<feature type="compositionally biased region" description="Basic residues" evidence="6">
    <location>
        <begin position="158"/>
        <end position="168"/>
    </location>
</feature>
<keyword evidence="2" id="KW-0805">Transcription regulation</keyword>
<keyword evidence="9" id="KW-1185">Reference proteome</keyword>
<dbReference type="GO" id="GO:0005634">
    <property type="term" value="C:nucleus"/>
    <property type="evidence" value="ECO:0007669"/>
    <property type="project" value="UniProtKB-SubCell"/>
</dbReference>
<organism evidence="8 9">
    <name type="scientific">Dichanthelium oligosanthes</name>
    <dbReference type="NCBI Taxonomy" id="888268"/>
    <lineage>
        <taxon>Eukaryota</taxon>
        <taxon>Viridiplantae</taxon>
        <taxon>Streptophyta</taxon>
        <taxon>Embryophyta</taxon>
        <taxon>Tracheophyta</taxon>
        <taxon>Spermatophyta</taxon>
        <taxon>Magnoliopsida</taxon>
        <taxon>Liliopsida</taxon>
        <taxon>Poales</taxon>
        <taxon>Poaceae</taxon>
        <taxon>PACMAD clade</taxon>
        <taxon>Panicoideae</taxon>
        <taxon>Panicodae</taxon>
        <taxon>Paniceae</taxon>
        <taxon>Dichantheliinae</taxon>
        <taxon>Dichanthelium</taxon>
    </lineage>
</organism>
<keyword evidence="4" id="KW-0804">Transcription</keyword>
<dbReference type="Proteomes" id="UP000095767">
    <property type="component" value="Unassembled WGS sequence"/>
</dbReference>